<evidence type="ECO:0000256" key="2">
    <source>
        <dbReference type="ARBA" id="ARBA00009209"/>
    </source>
</evidence>
<evidence type="ECO:0000256" key="1">
    <source>
        <dbReference type="ARBA" id="ARBA00000966"/>
    </source>
</evidence>
<reference evidence="8 9" key="1">
    <citation type="submission" date="2014-12" db="EMBL/GenBank/DDBJ databases">
        <title>Genome sequencing of Alteromonas marina AD001.</title>
        <authorList>
            <person name="Adrian T.G.S."/>
            <person name="Chan K.G."/>
        </authorList>
    </citation>
    <scope>NUCLEOTIDE SEQUENCE [LARGE SCALE GENOMIC DNA]</scope>
    <source>
        <strain evidence="8 9">AD001</strain>
    </source>
</reference>
<keyword evidence="6" id="KW-0326">Glycosidase</keyword>
<comment type="similarity">
    <text evidence="2">Belongs to the glycosyl hydrolase 8 (cellulase D) family.</text>
</comment>
<comment type="catalytic activity">
    <reaction evidence="1">
        <text>Endohydrolysis of (1-&gt;4)-beta-D-glucosidic linkages in cellulose, lichenin and cereal beta-D-glucans.</text>
        <dbReference type="EC" id="3.2.1.4"/>
    </reaction>
</comment>
<dbReference type="GO" id="GO:0030245">
    <property type="term" value="P:cellulose catabolic process"/>
    <property type="evidence" value="ECO:0007669"/>
    <property type="project" value="UniProtKB-KW"/>
</dbReference>
<evidence type="ECO:0000313" key="9">
    <source>
        <dbReference type="Proteomes" id="UP000031197"/>
    </source>
</evidence>
<dbReference type="Gene3D" id="1.50.10.10">
    <property type="match status" value="1"/>
</dbReference>
<name>A0A0B3YK07_9ALTE</name>
<accession>A0A0B3YK07</accession>
<evidence type="ECO:0000313" key="8">
    <source>
        <dbReference type="EMBL" id="KHT57590.1"/>
    </source>
</evidence>
<keyword evidence="5" id="KW-0136">Cellulose degradation</keyword>
<dbReference type="InterPro" id="IPR008928">
    <property type="entry name" value="6-hairpin_glycosidase_sf"/>
</dbReference>
<dbReference type="EC" id="3.2.1.4" evidence="3"/>
<keyword evidence="9" id="KW-1185">Reference proteome</keyword>
<dbReference type="GO" id="GO:0008810">
    <property type="term" value="F:cellulase activity"/>
    <property type="evidence" value="ECO:0007669"/>
    <property type="project" value="UniProtKB-EC"/>
</dbReference>
<dbReference type="InterPro" id="IPR002037">
    <property type="entry name" value="Glyco_hydro_8"/>
</dbReference>
<dbReference type="SUPFAM" id="SSF48208">
    <property type="entry name" value="Six-hairpin glycosidases"/>
    <property type="match status" value="1"/>
</dbReference>
<dbReference type="InterPro" id="IPR012341">
    <property type="entry name" value="6hp_glycosidase-like_sf"/>
</dbReference>
<dbReference type="EMBL" id="JWLW01000002">
    <property type="protein sequence ID" value="KHT57590.1"/>
    <property type="molecule type" value="Genomic_DNA"/>
</dbReference>
<dbReference type="PRINTS" id="PR00735">
    <property type="entry name" value="GLHYDRLASE8"/>
</dbReference>
<gene>
    <name evidence="8" type="ORF">RJ41_01120</name>
</gene>
<keyword evidence="7" id="KW-0624">Polysaccharide degradation</keyword>
<keyword evidence="7" id="KW-0119">Carbohydrate metabolism</keyword>
<protein>
    <recommendedName>
        <fullName evidence="3">cellulase</fullName>
        <ecNumber evidence="3">3.2.1.4</ecNumber>
    </recommendedName>
</protein>
<evidence type="ECO:0000256" key="3">
    <source>
        <dbReference type="ARBA" id="ARBA00012601"/>
    </source>
</evidence>
<evidence type="ECO:0000256" key="5">
    <source>
        <dbReference type="ARBA" id="ARBA00023001"/>
    </source>
</evidence>
<comment type="caution">
    <text evidence="8">The sequence shown here is derived from an EMBL/GenBank/DDBJ whole genome shotgun (WGS) entry which is preliminary data.</text>
</comment>
<evidence type="ECO:0000256" key="6">
    <source>
        <dbReference type="ARBA" id="ARBA00023295"/>
    </source>
</evidence>
<proteinExistence type="inferred from homology"/>
<sequence>MVNLHYATRATLVIGVLFLLVSCSNKEDSEFKSQYIAYKALFVDGGRVVDTGNDDVSHSEGQGYGMLFAVAANDKDTFDALWHWTQRTLMREDGLFSWRYRPCVDNSSSCIDDPNNASDGEILIAWALLRASEKWGVGKYEEDARNIVRAVEQKLLVVNNNSVVLLPGEYGFASDQTGNASLQLNLSYWVFPAITDLSSLSDTPSRWESLFESGLTLLSNMQFSTYQLPSDWVRFTPNSAESDNSKIGALSLDNVISPEFGFNAIRIPLQLVWSPRFRQNARLTEKLLSPYYAWWAITPTPATINLLNEETAEYEMSKGMRSVQVAVNSLMKSEEKQRPEWPEINRNMDYYSASLTLLSMLAVLDNAS</sequence>
<dbReference type="OrthoDB" id="9766708at2"/>
<keyword evidence="4" id="KW-0378">Hydrolase</keyword>
<evidence type="ECO:0000256" key="4">
    <source>
        <dbReference type="ARBA" id="ARBA00022801"/>
    </source>
</evidence>
<dbReference type="AlphaFoldDB" id="A0A0B3YK07"/>
<organism evidence="8 9">
    <name type="scientific">Alteromonas marina</name>
    <dbReference type="NCBI Taxonomy" id="203795"/>
    <lineage>
        <taxon>Bacteria</taxon>
        <taxon>Pseudomonadati</taxon>
        <taxon>Pseudomonadota</taxon>
        <taxon>Gammaproteobacteria</taxon>
        <taxon>Alteromonadales</taxon>
        <taxon>Alteromonadaceae</taxon>
        <taxon>Alteromonas/Salinimonas group</taxon>
        <taxon>Alteromonas</taxon>
    </lineage>
</organism>
<dbReference type="Pfam" id="PF01270">
    <property type="entry name" value="Glyco_hydro_8"/>
    <property type="match status" value="1"/>
</dbReference>
<dbReference type="Proteomes" id="UP000031197">
    <property type="component" value="Unassembled WGS sequence"/>
</dbReference>
<evidence type="ECO:0000256" key="7">
    <source>
        <dbReference type="ARBA" id="ARBA00023326"/>
    </source>
</evidence>